<evidence type="ECO:0000313" key="1">
    <source>
        <dbReference type="EMBL" id="GFT01093.1"/>
    </source>
</evidence>
<evidence type="ECO:0000313" key="2">
    <source>
        <dbReference type="Proteomes" id="UP000887013"/>
    </source>
</evidence>
<keyword evidence="2" id="KW-1185">Reference proteome</keyword>
<dbReference type="Gene3D" id="3.30.420.10">
    <property type="entry name" value="Ribonuclease H-like superfamily/Ribonuclease H"/>
    <property type="match status" value="1"/>
</dbReference>
<organism evidence="1 2">
    <name type="scientific">Nephila pilipes</name>
    <name type="common">Giant wood spider</name>
    <name type="synonym">Nephila maculata</name>
    <dbReference type="NCBI Taxonomy" id="299642"/>
    <lineage>
        <taxon>Eukaryota</taxon>
        <taxon>Metazoa</taxon>
        <taxon>Ecdysozoa</taxon>
        <taxon>Arthropoda</taxon>
        <taxon>Chelicerata</taxon>
        <taxon>Arachnida</taxon>
        <taxon>Araneae</taxon>
        <taxon>Araneomorphae</taxon>
        <taxon>Entelegynae</taxon>
        <taxon>Araneoidea</taxon>
        <taxon>Nephilidae</taxon>
        <taxon>Nephila</taxon>
    </lineage>
</organism>
<dbReference type="GO" id="GO:0003676">
    <property type="term" value="F:nucleic acid binding"/>
    <property type="evidence" value="ECO:0007669"/>
    <property type="project" value="InterPro"/>
</dbReference>
<name>A0A8X6TE58_NEPPI</name>
<dbReference type="InterPro" id="IPR052709">
    <property type="entry name" value="Transposase-MT_Hybrid"/>
</dbReference>
<dbReference type="InterPro" id="IPR036397">
    <property type="entry name" value="RNaseH_sf"/>
</dbReference>
<dbReference type="PANTHER" id="PTHR46060">
    <property type="entry name" value="MARINER MOS1 TRANSPOSASE-LIKE PROTEIN"/>
    <property type="match status" value="1"/>
</dbReference>
<reference evidence="1" key="1">
    <citation type="submission" date="2020-08" db="EMBL/GenBank/DDBJ databases">
        <title>Multicomponent nature underlies the extraordinary mechanical properties of spider dragline silk.</title>
        <authorList>
            <person name="Kono N."/>
            <person name="Nakamura H."/>
            <person name="Mori M."/>
            <person name="Yoshida Y."/>
            <person name="Ohtoshi R."/>
            <person name="Malay A.D."/>
            <person name="Moran D.A.P."/>
            <person name="Tomita M."/>
            <person name="Numata K."/>
            <person name="Arakawa K."/>
        </authorList>
    </citation>
    <scope>NUCLEOTIDE SEQUENCE</scope>
</reference>
<accession>A0A8X6TE58</accession>
<gene>
    <name evidence="1" type="primary">WH47_09223</name>
    <name evidence="1" type="ORF">NPIL_425441</name>
</gene>
<dbReference type="EMBL" id="BMAW01006898">
    <property type="protein sequence ID" value="GFT01093.1"/>
    <property type="molecule type" value="Genomic_DNA"/>
</dbReference>
<dbReference type="Proteomes" id="UP000887013">
    <property type="component" value="Unassembled WGS sequence"/>
</dbReference>
<dbReference type="AlphaFoldDB" id="A0A8X6TE58"/>
<proteinExistence type="predicted"/>
<protein>
    <submittedName>
        <fullName evidence="1">Histone-lysine N-methyltransferase SETMAR</fullName>
    </submittedName>
</protein>
<dbReference type="OrthoDB" id="6433738at2759"/>
<sequence length="69" mass="8255">YAKVCTRRVPKMLTEDNKWKGVEVANEFLQSYETYEQEFLDSIVTGNRIWVHYMTPETKEQSCQWKHPG</sequence>
<feature type="non-terminal residue" evidence="1">
    <location>
        <position position="1"/>
    </location>
</feature>
<comment type="caution">
    <text evidence="1">The sequence shown here is derived from an EMBL/GenBank/DDBJ whole genome shotgun (WGS) entry which is preliminary data.</text>
</comment>
<dbReference type="PANTHER" id="PTHR46060:SF1">
    <property type="entry name" value="MARINER MOS1 TRANSPOSASE-LIKE PROTEIN"/>
    <property type="match status" value="1"/>
</dbReference>